<proteinExistence type="predicted"/>
<evidence type="ECO:0000313" key="1">
    <source>
        <dbReference type="EMBL" id="AMW04205.1"/>
    </source>
</evidence>
<gene>
    <name evidence="1" type="ORF">GEMMAAP_03830</name>
</gene>
<dbReference type="AlphaFoldDB" id="A0A143BHX3"/>
<name>A0A143BHX3_9BACT</name>
<reference evidence="1 2" key="1">
    <citation type="journal article" date="2014" name="Proc. Natl. Acad. Sci. U.S.A.">
        <title>Functional type 2 photosynthetic reaction centers found in the rare bacterial phylum Gemmatimonadetes.</title>
        <authorList>
            <person name="Zeng Y."/>
            <person name="Feng F."/>
            <person name="Medova H."/>
            <person name="Dean J."/>
            <person name="Koblizek M."/>
        </authorList>
    </citation>
    <scope>NUCLEOTIDE SEQUENCE [LARGE SCALE GENOMIC DNA]</scope>
    <source>
        <strain evidence="1 2">AP64</strain>
    </source>
</reference>
<organism evidence="1 2">
    <name type="scientific">Gemmatimonas phototrophica</name>
    <dbReference type="NCBI Taxonomy" id="1379270"/>
    <lineage>
        <taxon>Bacteria</taxon>
        <taxon>Pseudomonadati</taxon>
        <taxon>Gemmatimonadota</taxon>
        <taxon>Gemmatimonadia</taxon>
        <taxon>Gemmatimonadales</taxon>
        <taxon>Gemmatimonadaceae</taxon>
        <taxon>Gemmatimonas</taxon>
    </lineage>
</organism>
<dbReference type="Proteomes" id="UP000076404">
    <property type="component" value="Chromosome"/>
</dbReference>
<dbReference type="InterPro" id="IPR054221">
    <property type="entry name" value="DUF6941"/>
</dbReference>
<dbReference type="KEGG" id="gph:GEMMAAP_03830"/>
<dbReference type="RefSeq" id="WP_026850159.1">
    <property type="nucleotide sequence ID" value="NZ_CP011454.1"/>
</dbReference>
<accession>A0A143BHX3</accession>
<dbReference type="eggNOG" id="ENOG5030P27">
    <property type="taxonomic scope" value="Bacteria"/>
</dbReference>
<dbReference type="Pfam" id="PF22091">
    <property type="entry name" value="DUF6941"/>
    <property type="match status" value="1"/>
</dbReference>
<sequence>MHVSFALFADAANISQEGKLNILGVFDAVQVGQFPTLHPRTTFVLRLKATSQDVGVHPLTLRWMNPRGNELWSSQAELEVGAAPAGTSEIDMPVIIQLDLPLDVTGEYRMIINVGSQHTATCTLQVHGGQAPALPTQPPAMVS</sequence>
<evidence type="ECO:0000313" key="2">
    <source>
        <dbReference type="Proteomes" id="UP000076404"/>
    </source>
</evidence>
<dbReference type="EMBL" id="CP011454">
    <property type="protein sequence ID" value="AMW04205.1"/>
    <property type="molecule type" value="Genomic_DNA"/>
</dbReference>
<protein>
    <submittedName>
        <fullName evidence="1">Uncharacterized protein</fullName>
    </submittedName>
</protein>
<dbReference type="STRING" id="1379270.GEMMAAP_03830"/>
<reference evidence="1 2" key="2">
    <citation type="journal article" date="2016" name="Environ. Microbiol. Rep.">
        <title>Metagenomic evidence for the presence of phototrophic Gemmatimonadetes bacteria in diverse environments.</title>
        <authorList>
            <person name="Zeng Y."/>
            <person name="Baumbach J."/>
            <person name="Barbosa E.G."/>
            <person name="Azevedo V."/>
            <person name="Zhang C."/>
            <person name="Koblizek M."/>
        </authorList>
    </citation>
    <scope>NUCLEOTIDE SEQUENCE [LARGE SCALE GENOMIC DNA]</scope>
    <source>
        <strain evidence="1 2">AP64</strain>
    </source>
</reference>
<dbReference type="OrthoDB" id="1716312at2"/>
<keyword evidence="2" id="KW-1185">Reference proteome</keyword>